<dbReference type="GO" id="GO:0003700">
    <property type="term" value="F:DNA-binding transcription factor activity"/>
    <property type="evidence" value="ECO:0007669"/>
    <property type="project" value="TreeGrafter"/>
</dbReference>
<evidence type="ECO:0000259" key="2">
    <source>
        <dbReference type="PROSITE" id="PS50943"/>
    </source>
</evidence>
<sequence>MRTYSLEVATTLKIRHYKRMNKDIKKFLDFPTESSAQIINRKEVEVTAPDGEVFTVYCQIGALLNEETRNYELHWLEVLFDKNFSLDKEGMVQNIWREAMQFGIGNVLGISTGTRHTDRARIGARIREIREARGMEARDLAKLAGIDAANLSRIENGKYSVGFDILAKIATALGKKVDFIDL</sequence>
<accession>A0A7J0A9T1</accession>
<evidence type="ECO:0000313" key="4">
    <source>
        <dbReference type="Proteomes" id="UP000491181"/>
    </source>
</evidence>
<dbReference type="PROSITE" id="PS50943">
    <property type="entry name" value="HTH_CROC1"/>
    <property type="match status" value="1"/>
</dbReference>
<keyword evidence="1" id="KW-0238">DNA-binding</keyword>
<dbReference type="InterPro" id="IPR010982">
    <property type="entry name" value="Lambda_DNA-bd_dom_sf"/>
</dbReference>
<dbReference type="EMBL" id="BLLS01000322">
    <property type="protein sequence ID" value="GFH88719.1"/>
    <property type="molecule type" value="Genomic_DNA"/>
</dbReference>
<comment type="caution">
    <text evidence="3">The sequence shown here is derived from an EMBL/GenBank/DDBJ whole genome shotgun (WGS) entry which is preliminary data.</text>
</comment>
<dbReference type="Proteomes" id="UP000491181">
    <property type="component" value="Unassembled WGS sequence"/>
</dbReference>
<protein>
    <recommendedName>
        <fullName evidence="2">HTH cro/C1-type domain-containing protein</fullName>
    </recommendedName>
</protein>
<dbReference type="GO" id="GO:0005829">
    <property type="term" value="C:cytosol"/>
    <property type="evidence" value="ECO:0007669"/>
    <property type="project" value="TreeGrafter"/>
</dbReference>
<dbReference type="InterPro" id="IPR001387">
    <property type="entry name" value="Cro/C1-type_HTH"/>
</dbReference>
<dbReference type="SUPFAM" id="SSF47413">
    <property type="entry name" value="lambda repressor-like DNA-binding domains"/>
    <property type="match status" value="1"/>
</dbReference>
<name>A0A7J0A9T1_9BACE</name>
<dbReference type="SMART" id="SM00530">
    <property type="entry name" value="HTH_XRE"/>
    <property type="match status" value="1"/>
</dbReference>
<dbReference type="Gene3D" id="1.10.260.40">
    <property type="entry name" value="lambda repressor-like DNA-binding domains"/>
    <property type="match status" value="1"/>
</dbReference>
<dbReference type="CDD" id="cd00093">
    <property type="entry name" value="HTH_XRE"/>
    <property type="match status" value="1"/>
</dbReference>
<dbReference type="AlphaFoldDB" id="A0A7J0A9T1"/>
<dbReference type="GO" id="GO:0003677">
    <property type="term" value="F:DNA binding"/>
    <property type="evidence" value="ECO:0007669"/>
    <property type="project" value="UniProtKB-KW"/>
</dbReference>
<dbReference type="PANTHER" id="PTHR46797:SF1">
    <property type="entry name" value="METHYLPHOSPHONATE SYNTHASE"/>
    <property type="match status" value="1"/>
</dbReference>
<reference evidence="3 4" key="1">
    <citation type="journal article" date="2020" name="Microbiome">
        <title>Single-cell genomics of uncultured bacteria reveals dietary fiber responders in the mouse gut microbiota.</title>
        <authorList>
            <person name="Chijiiwa R."/>
            <person name="Hosokawa M."/>
            <person name="Kogawa M."/>
            <person name="Nishikawa Y."/>
            <person name="Ide K."/>
            <person name="Sakanashi C."/>
            <person name="Takahashi K."/>
            <person name="Takeyama H."/>
        </authorList>
    </citation>
    <scope>NUCLEOTIDE SEQUENCE [LARGE SCALE GENOMIC DNA]</scope>
    <source>
        <strain evidence="3">IMSAGC_001</strain>
    </source>
</reference>
<evidence type="ECO:0000256" key="1">
    <source>
        <dbReference type="ARBA" id="ARBA00023125"/>
    </source>
</evidence>
<feature type="domain" description="HTH cro/C1-type" evidence="2">
    <location>
        <begin position="126"/>
        <end position="180"/>
    </location>
</feature>
<dbReference type="Pfam" id="PF01381">
    <property type="entry name" value="HTH_3"/>
    <property type="match status" value="1"/>
</dbReference>
<organism evidence="3 4">
    <name type="scientific">Bacteroides acidifaciens</name>
    <dbReference type="NCBI Taxonomy" id="85831"/>
    <lineage>
        <taxon>Bacteria</taxon>
        <taxon>Pseudomonadati</taxon>
        <taxon>Bacteroidota</taxon>
        <taxon>Bacteroidia</taxon>
        <taxon>Bacteroidales</taxon>
        <taxon>Bacteroidaceae</taxon>
        <taxon>Bacteroides</taxon>
    </lineage>
</organism>
<evidence type="ECO:0000313" key="3">
    <source>
        <dbReference type="EMBL" id="GFH88719.1"/>
    </source>
</evidence>
<proteinExistence type="predicted"/>
<dbReference type="PANTHER" id="PTHR46797">
    <property type="entry name" value="HTH-TYPE TRANSCRIPTIONAL REGULATOR"/>
    <property type="match status" value="1"/>
</dbReference>
<dbReference type="InterPro" id="IPR050807">
    <property type="entry name" value="TransReg_Diox_bact_type"/>
</dbReference>
<gene>
    <name evidence="3" type="ORF">IMSAGC001_04163</name>
</gene>